<accession>A0ABR2RPR2</accession>
<dbReference type="InterPro" id="IPR029071">
    <property type="entry name" value="Ubiquitin-like_domsf"/>
</dbReference>
<dbReference type="EMBL" id="JBBPBN010000021">
    <property type="protein sequence ID" value="KAK9014837.1"/>
    <property type="molecule type" value="Genomic_DNA"/>
</dbReference>
<dbReference type="PANTHER" id="PTHR10666">
    <property type="entry name" value="UBIQUITIN"/>
    <property type="match status" value="1"/>
</dbReference>
<dbReference type="PRINTS" id="PR00348">
    <property type="entry name" value="UBIQUITIN"/>
</dbReference>
<keyword evidence="4" id="KW-1185">Reference proteome</keyword>
<dbReference type="SMART" id="SM00213">
    <property type="entry name" value="UBQ"/>
    <property type="match status" value="3"/>
</dbReference>
<dbReference type="PROSITE" id="PS50053">
    <property type="entry name" value="UBIQUITIN_2"/>
    <property type="match status" value="3"/>
</dbReference>
<gene>
    <name evidence="3" type="ORF">V6N11_005975</name>
</gene>
<reference evidence="3 4" key="1">
    <citation type="journal article" date="2024" name="G3 (Bethesda)">
        <title>Genome assembly of Hibiscus sabdariffa L. provides insights into metabolisms of medicinal natural products.</title>
        <authorList>
            <person name="Kim T."/>
        </authorList>
    </citation>
    <scope>NUCLEOTIDE SEQUENCE [LARGE SCALE GENOMIC DNA]</scope>
    <source>
        <strain evidence="3">TK-2024</strain>
        <tissue evidence="3">Old leaves</tissue>
    </source>
</reference>
<feature type="domain" description="Ubiquitin-like" evidence="2">
    <location>
        <begin position="54"/>
        <end position="118"/>
    </location>
</feature>
<sequence length="199" mass="22291">MQQVFVKALTGNTITLKFQSSHPIHNLQDGQTLADYNIQKDSTLHYVLHLTGGMKIFIETPATGKTIPSEVESSDTINNVKAKIQDMQMLVFAGKQLEDGRQTLADCNIQQESTLHLVFLFHRRMPIFVKTLTGKTIKLEVGSWDTIGNVKAKIQDKEGIPSHQQTLSLAGKHLEDGKTLADYNIQKQSTIHLVLRLRS</sequence>
<dbReference type="Pfam" id="PF00240">
    <property type="entry name" value="ubiquitin"/>
    <property type="match status" value="3"/>
</dbReference>
<dbReference type="InterPro" id="IPR019956">
    <property type="entry name" value="Ubiquitin_dom"/>
</dbReference>
<evidence type="ECO:0000313" key="4">
    <source>
        <dbReference type="Proteomes" id="UP001396334"/>
    </source>
</evidence>
<dbReference type="InterPro" id="IPR000626">
    <property type="entry name" value="Ubiquitin-like_dom"/>
</dbReference>
<protein>
    <recommendedName>
        <fullName evidence="2">Ubiquitin-like domain-containing protein</fullName>
    </recommendedName>
</protein>
<evidence type="ECO:0000256" key="1">
    <source>
        <dbReference type="ARBA" id="ARBA00022499"/>
    </source>
</evidence>
<dbReference type="InterPro" id="IPR050158">
    <property type="entry name" value="Ubiquitin_ubiquitin-like"/>
</dbReference>
<dbReference type="Proteomes" id="UP001396334">
    <property type="component" value="Unassembled WGS sequence"/>
</dbReference>
<dbReference type="SUPFAM" id="SSF54236">
    <property type="entry name" value="Ubiquitin-like"/>
    <property type="match status" value="2"/>
</dbReference>
<evidence type="ECO:0000259" key="2">
    <source>
        <dbReference type="PROSITE" id="PS50053"/>
    </source>
</evidence>
<feature type="domain" description="Ubiquitin-like" evidence="2">
    <location>
        <begin position="27"/>
        <end position="53"/>
    </location>
</feature>
<proteinExistence type="predicted"/>
<organism evidence="3 4">
    <name type="scientific">Hibiscus sabdariffa</name>
    <name type="common">roselle</name>
    <dbReference type="NCBI Taxonomy" id="183260"/>
    <lineage>
        <taxon>Eukaryota</taxon>
        <taxon>Viridiplantae</taxon>
        <taxon>Streptophyta</taxon>
        <taxon>Embryophyta</taxon>
        <taxon>Tracheophyta</taxon>
        <taxon>Spermatophyta</taxon>
        <taxon>Magnoliopsida</taxon>
        <taxon>eudicotyledons</taxon>
        <taxon>Gunneridae</taxon>
        <taxon>Pentapetalae</taxon>
        <taxon>rosids</taxon>
        <taxon>malvids</taxon>
        <taxon>Malvales</taxon>
        <taxon>Malvaceae</taxon>
        <taxon>Malvoideae</taxon>
        <taxon>Hibiscus</taxon>
    </lineage>
</organism>
<feature type="domain" description="Ubiquitin-like" evidence="2">
    <location>
        <begin position="125"/>
        <end position="199"/>
    </location>
</feature>
<keyword evidence="1" id="KW-1017">Isopeptide bond</keyword>
<evidence type="ECO:0000313" key="3">
    <source>
        <dbReference type="EMBL" id="KAK9014837.1"/>
    </source>
</evidence>
<dbReference type="Gene3D" id="3.10.20.90">
    <property type="entry name" value="Phosphatidylinositol 3-kinase Catalytic Subunit, Chain A, domain 1"/>
    <property type="match status" value="3"/>
</dbReference>
<comment type="caution">
    <text evidence="3">The sequence shown here is derived from an EMBL/GenBank/DDBJ whole genome shotgun (WGS) entry which is preliminary data.</text>
</comment>
<name>A0ABR2RPR2_9ROSI</name>